<reference evidence="3 4" key="1">
    <citation type="submission" date="2024-02" db="EMBL/GenBank/DDBJ databases">
        <title>Roseibium algae sp. nov., isolated from marine alga (Grateloupia sp.), showing potential in myo-inositol conversion.</title>
        <authorList>
            <person name="Wang Y."/>
        </authorList>
    </citation>
    <scope>NUCLEOTIDE SEQUENCE [LARGE SCALE GENOMIC DNA]</scope>
    <source>
        <strain evidence="3 4">H3510</strain>
    </source>
</reference>
<sequence>MPELFPQVDASPYPWPFDGQWNAVDTALLLLGFQNNAVDALCAQKEVATAARLLAAASACGMLMIASRKGQDVMALAALNRRTSQADISLTPNTNGWQLSAELGLSSTAPIVDHAGDNAFYNTGLEALLRRRGIRNLLVCGLPTDGLVHATQRNANDMGFECLAVFDACKGTSAERHTGQLRIMTFGNGLFGAVASCKPVLESISQE</sequence>
<dbReference type="InterPro" id="IPR050272">
    <property type="entry name" value="Isochorismatase-like_hydrls"/>
</dbReference>
<dbReference type="InterPro" id="IPR000868">
    <property type="entry name" value="Isochorismatase-like_dom"/>
</dbReference>
<evidence type="ECO:0000256" key="1">
    <source>
        <dbReference type="ARBA" id="ARBA00022801"/>
    </source>
</evidence>
<dbReference type="Proteomes" id="UP001385499">
    <property type="component" value="Unassembled WGS sequence"/>
</dbReference>
<keyword evidence="4" id="KW-1185">Reference proteome</keyword>
<dbReference type="RefSeq" id="WP_340273378.1">
    <property type="nucleotide sequence ID" value="NZ_JBAKIA010000004.1"/>
</dbReference>
<evidence type="ECO:0000313" key="3">
    <source>
        <dbReference type="EMBL" id="MEJ8473716.1"/>
    </source>
</evidence>
<comment type="caution">
    <text evidence="3">The sequence shown here is derived from an EMBL/GenBank/DDBJ whole genome shotgun (WGS) entry which is preliminary data.</text>
</comment>
<dbReference type="EMBL" id="JBAKIA010000004">
    <property type="protein sequence ID" value="MEJ8473716.1"/>
    <property type="molecule type" value="Genomic_DNA"/>
</dbReference>
<dbReference type="EC" id="3.-.-.-" evidence="3"/>
<accession>A0ABU8TJ14</accession>
<dbReference type="GO" id="GO:0016787">
    <property type="term" value="F:hydrolase activity"/>
    <property type="evidence" value="ECO:0007669"/>
    <property type="project" value="UniProtKB-KW"/>
</dbReference>
<dbReference type="PANTHER" id="PTHR43540">
    <property type="entry name" value="PEROXYUREIDOACRYLATE/UREIDOACRYLATE AMIDOHYDROLASE-RELATED"/>
    <property type="match status" value="1"/>
</dbReference>
<dbReference type="SUPFAM" id="SSF52499">
    <property type="entry name" value="Isochorismatase-like hydrolases"/>
    <property type="match status" value="1"/>
</dbReference>
<proteinExistence type="predicted"/>
<evidence type="ECO:0000313" key="4">
    <source>
        <dbReference type="Proteomes" id="UP001385499"/>
    </source>
</evidence>
<dbReference type="InterPro" id="IPR036380">
    <property type="entry name" value="Isochorismatase-like_sf"/>
</dbReference>
<evidence type="ECO:0000259" key="2">
    <source>
        <dbReference type="Pfam" id="PF00857"/>
    </source>
</evidence>
<dbReference type="PANTHER" id="PTHR43540:SF9">
    <property type="entry name" value="FAMILY HYDROLASE, PUTATIVE (AFU_ORTHOLOGUE AFUA_2G08700)-RELATED"/>
    <property type="match status" value="1"/>
</dbReference>
<dbReference type="Gene3D" id="3.40.50.850">
    <property type="entry name" value="Isochorismatase-like"/>
    <property type="match status" value="1"/>
</dbReference>
<protein>
    <submittedName>
        <fullName evidence="3">Isochorismatase family cysteine hydrolase</fullName>
        <ecNumber evidence="3">3.-.-.-</ecNumber>
    </submittedName>
</protein>
<keyword evidence="1 3" id="KW-0378">Hydrolase</keyword>
<dbReference type="Pfam" id="PF00857">
    <property type="entry name" value="Isochorismatase"/>
    <property type="match status" value="1"/>
</dbReference>
<dbReference type="CDD" id="cd00431">
    <property type="entry name" value="cysteine_hydrolases"/>
    <property type="match status" value="1"/>
</dbReference>
<organism evidence="3 4">
    <name type="scientific">Roseibium algae</name>
    <dbReference type="NCBI Taxonomy" id="3123038"/>
    <lineage>
        <taxon>Bacteria</taxon>
        <taxon>Pseudomonadati</taxon>
        <taxon>Pseudomonadota</taxon>
        <taxon>Alphaproteobacteria</taxon>
        <taxon>Hyphomicrobiales</taxon>
        <taxon>Stappiaceae</taxon>
        <taxon>Roseibium</taxon>
    </lineage>
</organism>
<gene>
    <name evidence="3" type="ORF">V6575_06430</name>
</gene>
<name>A0ABU8TJ14_9HYPH</name>
<feature type="domain" description="Isochorismatase-like" evidence="2">
    <location>
        <begin position="26"/>
        <end position="185"/>
    </location>
</feature>